<proteinExistence type="predicted"/>
<accession>A0ACD5A9L1</accession>
<dbReference type="EMBL" id="CP146022">
    <property type="protein sequence ID" value="WWQ63896.1"/>
    <property type="molecule type" value="Genomic_DNA"/>
</dbReference>
<evidence type="ECO:0000313" key="2">
    <source>
        <dbReference type="Proteomes" id="UP001432251"/>
    </source>
</evidence>
<evidence type="ECO:0000313" key="1">
    <source>
        <dbReference type="EMBL" id="WWQ63896.1"/>
    </source>
</evidence>
<gene>
    <name evidence="1" type="ORF">V2W30_11435</name>
</gene>
<reference evidence="1" key="1">
    <citation type="journal article" date="2025" name="Int. J. Syst. Evol. Microbiol.">
        <title>Streptomyces citrinus sp. nov., with yellow diffusible pigment.</title>
        <authorList>
            <person name="He Y."/>
            <person name="Yang E."/>
            <person name="Xu J."/>
            <person name="Sun Y."/>
            <person name="Sun L."/>
        </authorList>
    </citation>
    <scope>NUCLEOTIDE SEQUENCE</scope>
    <source>
        <strain evidence="1">Q6</strain>
    </source>
</reference>
<name>A0ACD5A9L1_9ACTN</name>
<keyword evidence="2" id="KW-1185">Reference proteome</keyword>
<sequence length="151" mass="15303">MRKLLVAGAVALAVSTAAGCGSGDSGDGAPKIPRTASGTLEQLARKAGCDPDVQTDAEELRQANCGSGEARYVLATFATDRGQAEWLDAADDYGGTYLIGRKWIAVGADKVVTRLRGRLGGTVERSSSHHSGSSGGGGHEEGAGSGHSGHH</sequence>
<organism evidence="1 2">
    <name type="scientific">Streptomyces citrinus</name>
    <dbReference type="NCBI Taxonomy" id="3118173"/>
    <lineage>
        <taxon>Bacteria</taxon>
        <taxon>Bacillati</taxon>
        <taxon>Actinomycetota</taxon>
        <taxon>Actinomycetes</taxon>
        <taxon>Kitasatosporales</taxon>
        <taxon>Streptomycetaceae</taxon>
        <taxon>Streptomyces</taxon>
    </lineage>
</organism>
<protein>
    <submittedName>
        <fullName evidence="1">Uncharacterized protein</fullName>
    </submittedName>
</protein>
<dbReference type="Proteomes" id="UP001432251">
    <property type="component" value="Chromosome"/>
</dbReference>